<dbReference type="PANTHER" id="PTHR46558:SF11">
    <property type="entry name" value="HTH-TYPE TRANSCRIPTIONAL REGULATOR XRE"/>
    <property type="match status" value="1"/>
</dbReference>
<dbReference type="AlphaFoldDB" id="A0A7Z2VT42"/>
<protein>
    <submittedName>
        <fullName evidence="3">Helix-turn-helix domain-containing protein</fullName>
    </submittedName>
</protein>
<proteinExistence type="predicted"/>
<dbReference type="InterPro" id="IPR010982">
    <property type="entry name" value="Lambda_DNA-bd_dom_sf"/>
</dbReference>
<dbReference type="InterPro" id="IPR001387">
    <property type="entry name" value="Cro/C1-type_HTH"/>
</dbReference>
<accession>A0A7Z2VT42</accession>
<sequence>MVHVFPQKLRELRKEKRLTAKQFGEKFTLAESTISGYETGARTPDMETIEKFANFFEVSVDYLMGRTDARSTTSKSGSNHNVDPEIIELLDKLQKKGAALEATAILRTASKMNKEQLKDILKVFEMIETEKKDGN</sequence>
<evidence type="ECO:0000259" key="2">
    <source>
        <dbReference type="PROSITE" id="PS50943"/>
    </source>
</evidence>
<keyword evidence="1" id="KW-0238">DNA-binding</keyword>
<evidence type="ECO:0000313" key="3">
    <source>
        <dbReference type="EMBL" id="QJD88485.1"/>
    </source>
</evidence>
<keyword evidence="4" id="KW-1185">Reference proteome</keyword>
<evidence type="ECO:0000313" key="4">
    <source>
        <dbReference type="Proteomes" id="UP000502248"/>
    </source>
</evidence>
<dbReference type="Proteomes" id="UP000502248">
    <property type="component" value="Chromosome"/>
</dbReference>
<organism evidence="3 4">
    <name type="scientific">Cohnella herbarum</name>
    <dbReference type="NCBI Taxonomy" id="2728023"/>
    <lineage>
        <taxon>Bacteria</taxon>
        <taxon>Bacillati</taxon>
        <taxon>Bacillota</taxon>
        <taxon>Bacilli</taxon>
        <taxon>Bacillales</taxon>
        <taxon>Paenibacillaceae</taxon>
        <taxon>Cohnella</taxon>
    </lineage>
</organism>
<dbReference type="PROSITE" id="PS50943">
    <property type="entry name" value="HTH_CROC1"/>
    <property type="match status" value="1"/>
</dbReference>
<dbReference type="EMBL" id="CP051680">
    <property type="protein sequence ID" value="QJD88485.1"/>
    <property type="molecule type" value="Genomic_DNA"/>
</dbReference>
<gene>
    <name evidence="3" type="ORF">HH215_34920</name>
</gene>
<reference evidence="3 4" key="1">
    <citation type="submission" date="2020-04" db="EMBL/GenBank/DDBJ databases">
        <title>Genome sequencing of novel species.</title>
        <authorList>
            <person name="Heo J."/>
            <person name="Kim S.-J."/>
            <person name="Kim J.-S."/>
            <person name="Hong S.-B."/>
            <person name="Kwon S.-W."/>
        </authorList>
    </citation>
    <scope>NUCLEOTIDE SEQUENCE [LARGE SCALE GENOMIC DNA]</scope>
    <source>
        <strain evidence="3 4">MFER-1</strain>
    </source>
</reference>
<dbReference type="Gene3D" id="1.10.260.40">
    <property type="entry name" value="lambda repressor-like DNA-binding domains"/>
    <property type="match status" value="1"/>
</dbReference>
<dbReference type="PANTHER" id="PTHR46558">
    <property type="entry name" value="TRACRIPTIONAL REGULATORY PROTEIN-RELATED-RELATED"/>
    <property type="match status" value="1"/>
</dbReference>
<dbReference type="Pfam" id="PF01381">
    <property type="entry name" value="HTH_3"/>
    <property type="match status" value="1"/>
</dbReference>
<name>A0A7Z2VT42_9BACL</name>
<dbReference type="SMART" id="SM00530">
    <property type="entry name" value="HTH_XRE"/>
    <property type="match status" value="1"/>
</dbReference>
<feature type="domain" description="HTH cro/C1-type" evidence="2">
    <location>
        <begin position="9"/>
        <end position="63"/>
    </location>
</feature>
<dbReference type="CDD" id="cd00093">
    <property type="entry name" value="HTH_XRE"/>
    <property type="match status" value="1"/>
</dbReference>
<dbReference type="GO" id="GO:0003677">
    <property type="term" value="F:DNA binding"/>
    <property type="evidence" value="ECO:0007669"/>
    <property type="project" value="UniProtKB-KW"/>
</dbReference>
<dbReference type="KEGG" id="cheb:HH215_34920"/>
<evidence type="ECO:0000256" key="1">
    <source>
        <dbReference type="ARBA" id="ARBA00023125"/>
    </source>
</evidence>
<dbReference type="SUPFAM" id="SSF47413">
    <property type="entry name" value="lambda repressor-like DNA-binding domains"/>
    <property type="match status" value="1"/>
</dbReference>